<keyword evidence="1" id="KW-0805">Transcription regulation</keyword>
<evidence type="ECO:0000313" key="5">
    <source>
        <dbReference type="EMBL" id="OYD07609.1"/>
    </source>
</evidence>
<dbReference type="RefSeq" id="WP_094264280.1">
    <property type="nucleotide sequence ID" value="NZ_NOWF01000005.1"/>
</dbReference>
<evidence type="ECO:0000313" key="6">
    <source>
        <dbReference type="Proteomes" id="UP000215459"/>
    </source>
</evidence>
<dbReference type="Pfam" id="PF00455">
    <property type="entry name" value="DeoRC"/>
    <property type="match status" value="1"/>
</dbReference>
<dbReference type="InterPro" id="IPR037171">
    <property type="entry name" value="NagB/RpiA_transferase-like"/>
</dbReference>
<evidence type="ECO:0000256" key="3">
    <source>
        <dbReference type="ARBA" id="ARBA00023163"/>
    </source>
</evidence>
<dbReference type="PRINTS" id="PR00037">
    <property type="entry name" value="HTHLACR"/>
</dbReference>
<name>A0A235B6J4_9BACL</name>
<dbReference type="SMART" id="SM00420">
    <property type="entry name" value="HTH_DEOR"/>
    <property type="match status" value="1"/>
</dbReference>
<organism evidence="5 6">
    <name type="scientific">Paludifilum halophilum</name>
    <dbReference type="NCBI Taxonomy" id="1642702"/>
    <lineage>
        <taxon>Bacteria</taxon>
        <taxon>Bacillati</taxon>
        <taxon>Bacillota</taxon>
        <taxon>Bacilli</taxon>
        <taxon>Bacillales</taxon>
        <taxon>Thermoactinomycetaceae</taxon>
        <taxon>Paludifilum</taxon>
    </lineage>
</organism>
<dbReference type="AlphaFoldDB" id="A0A235B6J4"/>
<evidence type="ECO:0000259" key="4">
    <source>
        <dbReference type="PROSITE" id="PS51000"/>
    </source>
</evidence>
<dbReference type="InterPro" id="IPR036390">
    <property type="entry name" value="WH_DNA-bd_sf"/>
</dbReference>
<feature type="domain" description="HTH deoR-type" evidence="4">
    <location>
        <begin position="3"/>
        <end position="58"/>
    </location>
</feature>
<evidence type="ECO:0000256" key="1">
    <source>
        <dbReference type="ARBA" id="ARBA00023015"/>
    </source>
</evidence>
<dbReference type="Pfam" id="PF08220">
    <property type="entry name" value="HTH_DeoR"/>
    <property type="match status" value="1"/>
</dbReference>
<dbReference type="PANTHER" id="PTHR30363">
    <property type="entry name" value="HTH-TYPE TRANSCRIPTIONAL REGULATOR SRLR-RELATED"/>
    <property type="match status" value="1"/>
</dbReference>
<sequence length="255" mass="28995">MYQEERMLAIMDHLKKHQRVSVQELCNLFNISRDTARRDLVRLDQEGAIIRTRGGAILPQLTKEVKGYKERLQAESIEKQEIGRLAASLVQDGDYLIMDASTTVQFAAAYLEAEEVVVVTNSIDIADILTEKEGVDIHLLGGHLHKKHRYVFGASTIEKLADFKVDKVFLGASGITEDGLFYPHEEDGYVIRRTLRCADQVIVLADATKFNRKLFHRVCDLEEIDQIVTDRHPPEEIMQVLREKNVDVMGRSGTF</sequence>
<dbReference type="SUPFAM" id="SSF100950">
    <property type="entry name" value="NagB/RpiA/CoA transferase-like"/>
    <property type="match status" value="1"/>
</dbReference>
<dbReference type="Gene3D" id="1.10.10.10">
    <property type="entry name" value="Winged helix-like DNA-binding domain superfamily/Winged helix DNA-binding domain"/>
    <property type="match status" value="1"/>
</dbReference>
<keyword evidence="2" id="KW-0238">DNA-binding</keyword>
<dbReference type="PROSITE" id="PS00894">
    <property type="entry name" value="HTH_DEOR_1"/>
    <property type="match status" value="1"/>
</dbReference>
<dbReference type="EMBL" id="NOWF01000005">
    <property type="protein sequence ID" value="OYD07609.1"/>
    <property type="molecule type" value="Genomic_DNA"/>
</dbReference>
<keyword evidence="6" id="KW-1185">Reference proteome</keyword>
<dbReference type="Gene3D" id="3.40.50.1360">
    <property type="match status" value="1"/>
</dbReference>
<dbReference type="Proteomes" id="UP000215459">
    <property type="component" value="Unassembled WGS sequence"/>
</dbReference>
<dbReference type="GO" id="GO:0003677">
    <property type="term" value="F:DNA binding"/>
    <property type="evidence" value="ECO:0007669"/>
    <property type="project" value="UniProtKB-KW"/>
</dbReference>
<dbReference type="OrthoDB" id="9798651at2"/>
<accession>A0A235B6J4</accession>
<protein>
    <submittedName>
        <fullName evidence="5">DeoR family transcriptional regulator</fullName>
    </submittedName>
</protein>
<dbReference type="PROSITE" id="PS51000">
    <property type="entry name" value="HTH_DEOR_2"/>
    <property type="match status" value="1"/>
</dbReference>
<dbReference type="InterPro" id="IPR018356">
    <property type="entry name" value="Tscrpt_reg_HTH_DeoR_CS"/>
</dbReference>
<keyword evidence="3" id="KW-0804">Transcription</keyword>
<dbReference type="InterPro" id="IPR014036">
    <property type="entry name" value="DeoR-like_C"/>
</dbReference>
<reference evidence="5 6" key="1">
    <citation type="submission" date="2017-07" db="EMBL/GenBank/DDBJ databases">
        <title>The genome sequence of Paludifilum halophilum highlights mechanisms for microbial adaptation to high salt environemnts.</title>
        <authorList>
            <person name="Belbahri L."/>
        </authorList>
    </citation>
    <scope>NUCLEOTIDE SEQUENCE [LARGE SCALE GENOMIC DNA]</scope>
    <source>
        <strain evidence="5 6">DSM 102817</strain>
    </source>
</reference>
<dbReference type="GO" id="GO:0003700">
    <property type="term" value="F:DNA-binding transcription factor activity"/>
    <property type="evidence" value="ECO:0007669"/>
    <property type="project" value="InterPro"/>
</dbReference>
<dbReference type="PANTHER" id="PTHR30363:SF51">
    <property type="entry name" value="HTH-TYPE TRANSCRIPTIONAL REPRESSOR GLCR"/>
    <property type="match status" value="1"/>
</dbReference>
<dbReference type="SMART" id="SM01134">
    <property type="entry name" value="DeoRC"/>
    <property type="match status" value="1"/>
</dbReference>
<dbReference type="InterPro" id="IPR050313">
    <property type="entry name" value="Carb_Metab_HTH_regulators"/>
</dbReference>
<evidence type="ECO:0000256" key="2">
    <source>
        <dbReference type="ARBA" id="ARBA00023125"/>
    </source>
</evidence>
<dbReference type="SUPFAM" id="SSF46785">
    <property type="entry name" value="Winged helix' DNA-binding domain"/>
    <property type="match status" value="1"/>
</dbReference>
<proteinExistence type="predicted"/>
<dbReference type="InterPro" id="IPR036388">
    <property type="entry name" value="WH-like_DNA-bd_sf"/>
</dbReference>
<gene>
    <name evidence="5" type="ORF">CHM34_08995</name>
</gene>
<comment type="caution">
    <text evidence="5">The sequence shown here is derived from an EMBL/GenBank/DDBJ whole genome shotgun (WGS) entry which is preliminary data.</text>
</comment>
<dbReference type="InterPro" id="IPR001034">
    <property type="entry name" value="DeoR_HTH"/>
</dbReference>